<name>A0ABU3ZWF4_9SPHN</name>
<evidence type="ECO:0000256" key="2">
    <source>
        <dbReference type="ARBA" id="ARBA00008038"/>
    </source>
</evidence>
<feature type="transmembrane region" description="Helical" evidence="9">
    <location>
        <begin position="12"/>
        <end position="32"/>
    </location>
</feature>
<keyword evidence="8 9" id="KW-0472">Membrane</keyword>
<evidence type="ECO:0000256" key="5">
    <source>
        <dbReference type="ARBA" id="ARBA00022692"/>
    </source>
</evidence>
<organism evidence="11 12">
    <name type="scientific">Sphingobium naphthae</name>
    <dbReference type="NCBI Taxonomy" id="1886786"/>
    <lineage>
        <taxon>Bacteria</taxon>
        <taxon>Pseudomonadati</taxon>
        <taxon>Pseudomonadota</taxon>
        <taxon>Alphaproteobacteria</taxon>
        <taxon>Sphingomonadales</taxon>
        <taxon>Sphingomonadaceae</taxon>
        <taxon>Sphingobium</taxon>
    </lineage>
</organism>
<dbReference type="Proteomes" id="UP001185984">
    <property type="component" value="Unassembled WGS sequence"/>
</dbReference>
<comment type="similarity">
    <text evidence="2">Belongs to the MotA family.</text>
</comment>
<feature type="domain" description="MotA/TolQ/ExbB proton channel" evidence="10">
    <location>
        <begin position="84"/>
        <end position="192"/>
    </location>
</feature>
<dbReference type="PANTHER" id="PTHR30433">
    <property type="entry name" value="CHEMOTAXIS PROTEIN MOTA"/>
    <property type="match status" value="1"/>
</dbReference>
<keyword evidence="6" id="KW-0283">Flagellar rotation</keyword>
<proteinExistence type="inferred from homology"/>
<evidence type="ECO:0000256" key="3">
    <source>
        <dbReference type="ARBA" id="ARBA00022448"/>
    </source>
</evidence>
<evidence type="ECO:0000256" key="4">
    <source>
        <dbReference type="ARBA" id="ARBA00022475"/>
    </source>
</evidence>
<evidence type="ECO:0000256" key="1">
    <source>
        <dbReference type="ARBA" id="ARBA00004651"/>
    </source>
</evidence>
<keyword evidence="3" id="KW-0813">Transport</keyword>
<evidence type="ECO:0000256" key="8">
    <source>
        <dbReference type="ARBA" id="ARBA00023136"/>
    </source>
</evidence>
<keyword evidence="7 9" id="KW-1133">Transmembrane helix</keyword>
<dbReference type="InterPro" id="IPR002898">
    <property type="entry name" value="MotA_ExbB_proton_chnl"/>
</dbReference>
<comment type="subcellular location">
    <subcellularLocation>
        <location evidence="1">Cell membrane</location>
        <topology evidence="1">Multi-pass membrane protein</topology>
    </subcellularLocation>
</comment>
<accession>A0ABU3ZWF4</accession>
<evidence type="ECO:0000256" key="9">
    <source>
        <dbReference type="SAM" id="Phobius"/>
    </source>
</evidence>
<gene>
    <name evidence="11" type="ORF">O0R41_09510</name>
</gene>
<dbReference type="InterPro" id="IPR047055">
    <property type="entry name" value="MotA-like"/>
</dbReference>
<dbReference type="PROSITE" id="PS01307">
    <property type="entry name" value="MOTA"/>
    <property type="match status" value="1"/>
</dbReference>
<comment type="caution">
    <text evidence="11">The sequence shown here is derived from an EMBL/GenBank/DDBJ whole genome shotgun (WGS) entry which is preliminary data.</text>
</comment>
<sequence>MLAIFGHLFDPVTLLAMLAGIGLVALFQNGVGAMGRAFAALRPLLRADPARDRDAARAAMLQIDQVAQLRGLSCTDRVKTANIFLTDAARKLANCDRSEAFELWATQLLADRAQRHAAVHRVWLSIADAAPALGMAGTVIGLIGMFAAMDDPAALGPAMALALLTTFYGVVIANMIAAPIAARLADLSERELAWQREAADRMLAIARRENAPLRRAAMREVA</sequence>
<evidence type="ECO:0000313" key="11">
    <source>
        <dbReference type="EMBL" id="MDV5823831.1"/>
    </source>
</evidence>
<dbReference type="Pfam" id="PF01618">
    <property type="entry name" value="MotA_ExbB"/>
    <property type="match status" value="1"/>
</dbReference>
<reference evidence="12" key="1">
    <citation type="journal article" date="2022" name="J Environ Chem Eng">
        <title>Biodegradation of petroleum oil using a constructed nonpathogenic and heavy metal-tolerant bacterial consortium isolated from marine sponges.</title>
        <authorList>
            <person name="Dechsakulwatana C."/>
            <person name="Rungsihiranrut A."/>
            <person name="Muangchinda C."/>
            <person name="Ningthoujam R."/>
            <person name="Klankeo P."/>
            <person name="Pinyakong O."/>
        </authorList>
    </citation>
    <scope>NUCLEOTIDE SEQUENCE [LARGE SCALE GENOMIC DNA]</scope>
    <source>
        <strain evidence="12">MO2-4</strain>
    </source>
</reference>
<protein>
    <submittedName>
        <fullName evidence="11">MotA/TolQ/ExbB proton channel family protein</fullName>
    </submittedName>
</protein>
<keyword evidence="12" id="KW-1185">Reference proteome</keyword>
<evidence type="ECO:0000256" key="6">
    <source>
        <dbReference type="ARBA" id="ARBA00022779"/>
    </source>
</evidence>
<evidence type="ECO:0000313" key="12">
    <source>
        <dbReference type="Proteomes" id="UP001185984"/>
    </source>
</evidence>
<evidence type="ECO:0000256" key="7">
    <source>
        <dbReference type="ARBA" id="ARBA00022989"/>
    </source>
</evidence>
<dbReference type="EMBL" id="JAPTHD010000003">
    <property type="protein sequence ID" value="MDV5823831.1"/>
    <property type="molecule type" value="Genomic_DNA"/>
</dbReference>
<evidence type="ECO:0000259" key="10">
    <source>
        <dbReference type="Pfam" id="PF01618"/>
    </source>
</evidence>
<keyword evidence="4" id="KW-1003">Cell membrane</keyword>
<feature type="transmembrane region" description="Helical" evidence="9">
    <location>
        <begin position="159"/>
        <end position="182"/>
    </location>
</feature>
<dbReference type="InterPro" id="IPR000540">
    <property type="entry name" value="Flag_MotA_CS"/>
</dbReference>
<dbReference type="RefSeq" id="WP_317516710.1">
    <property type="nucleotide sequence ID" value="NZ_JAPTHD010000003.1"/>
</dbReference>
<feature type="transmembrane region" description="Helical" evidence="9">
    <location>
        <begin position="122"/>
        <end position="147"/>
    </location>
</feature>
<keyword evidence="5 9" id="KW-0812">Transmembrane</keyword>